<dbReference type="EMBL" id="UINC01139524">
    <property type="protein sequence ID" value="SVD26123.1"/>
    <property type="molecule type" value="Genomic_DNA"/>
</dbReference>
<feature type="non-terminal residue" evidence="3">
    <location>
        <position position="1"/>
    </location>
</feature>
<name>A0A382TVU8_9ZZZZ</name>
<reference evidence="3" key="1">
    <citation type="submission" date="2018-05" db="EMBL/GenBank/DDBJ databases">
        <authorList>
            <person name="Lanie J.A."/>
            <person name="Ng W.-L."/>
            <person name="Kazmierczak K.M."/>
            <person name="Andrzejewski T.M."/>
            <person name="Davidsen T.M."/>
            <person name="Wayne K.J."/>
            <person name="Tettelin H."/>
            <person name="Glass J.I."/>
            <person name="Rusch D."/>
            <person name="Podicherti R."/>
            <person name="Tsui H.-C.T."/>
            <person name="Winkler M.E."/>
        </authorList>
    </citation>
    <scope>NUCLEOTIDE SEQUENCE</scope>
</reference>
<dbReference type="PROSITE" id="PS50977">
    <property type="entry name" value="HTH_TETR_2"/>
    <property type="match status" value="1"/>
</dbReference>
<evidence type="ECO:0000259" key="2">
    <source>
        <dbReference type="PROSITE" id="PS50977"/>
    </source>
</evidence>
<dbReference type="SUPFAM" id="SSF46689">
    <property type="entry name" value="Homeodomain-like"/>
    <property type="match status" value="1"/>
</dbReference>
<dbReference type="InterPro" id="IPR050109">
    <property type="entry name" value="HTH-type_TetR-like_transc_reg"/>
</dbReference>
<dbReference type="Pfam" id="PF17939">
    <property type="entry name" value="TetR_C_30"/>
    <property type="match status" value="1"/>
</dbReference>
<dbReference type="AlphaFoldDB" id="A0A382TVU8"/>
<dbReference type="SUPFAM" id="SSF48498">
    <property type="entry name" value="Tetracyclin repressor-like, C-terminal domain"/>
    <property type="match status" value="1"/>
</dbReference>
<dbReference type="Gene3D" id="1.10.357.10">
    <property type="entry name" value="Tetracycline Repressor, domain 2"/>
    <property type="match status" value="1"/>
</dbReference>
<evidence type="ECO:0000256" key="1">
    <source>
        <dbReference type="ARBA" id="ARBA00023125"/>
    </source>
</evidence>
<sequence>VPKRKTGDTQDRILDAAEQLFVERGYSATSLRAIANEAEVNLAATNYHFGTKEGLLAAVIHRHMHPVNEERIKRLSALEESGHLPTLRNTLEALFYPLVDNLPNERLPAVMGRILSEPESLTRPIITEEFAEVGIRFQTALSRALPVLSSEELAWRFHLMTGSMIHLLKFPTPIVPEGSDKQFRQAIEHLIDYSIAGLSHGTEKGHV</sequence>
<keyword evidence="1" id="KW-0238">DNA-binding</keyword>
<dbReference type="GO" id="GO:0000976">
    <property type="term" value="F:transcription cis-regulatory region binding"/>
    <property type="evidence" value="ECO:0007669"/>
    <property type="project" value="TreeGrafter"/>
</dbReference>
<gene>
    <name evidence="3" type="ORF">METZ01_LOCUS378977</name>
</gene>
<organism evidence="3">
    <name type="scientific">marine metagenome</name>
    <dbReference type="NCBI Taxonomy" id="408172"/>
    <lineage>
        <taxon>unclassified sequences</taxon>
        <taxon>metagenomes</taxon>
        <taxon>ecological metagenomes</taxon>
    </lineage>
</organism>
<proteinExistence type="predicted"/>
<dbReference type="InterPro" id="IPR009057">
    <property type="entry name" value="Homeodomain-like_sf"/>
</dbReference>
<feature type="domain" description="HTH tetR-type" evidence="2">
    <location>
        <begin position="7"/>
        <end position="67"/>
    </location>
</feature>
<dbReference type="GO" id="GO:0003700">
    <property type="term" value="F:DNA-binding transcription factor activity"/>
    <property type="evidence" value="ECO:0007669"/>
    <property type="project" value="TreeGrafter"/>
</dbReference>
<dbReference type="PRINTS" id="PR00455">
    <property type="entry name" value="HTHTETR"/>
</dbReference>
<dbReference type="InterPro" id="IPR036271">
    <property type="entry name" value="Tet_transcr_reg_TetR-rel_C_sf"/>
</dbReference>
<dbReference type="Pfam" id="PF00440">
    <property type="entry name" value="TetR_N"/>
    <property type="match status" value="1"/>
</dbReference>
<dbReference type="PANTHER" id="PTHR30055:SF235">
    <property type="entry name" value="TRANSCRIPTIONAL REGULATORY PROTEIN"/>
    <property type="match status" value="1"/>
</dbReference>
<evidence type="ECO:0000313" key="3">
    <source>
        <dbReference type="EMBL" id="SVD26123.1"/>
    </source>
</evidence>
<protein>
    <recommendedName>
        <fullName evidence="2">HTH tetR-type domain-containing protein</fullName>
    </recommendedName>
</protein>
<dbReference type="InterPro" id="IPR001647">
    <property type="entry name" value="HTH_TetR"/>
</dbReference>
<dbReference type="InterPro" id="IPR041586">
    <property type="entry name" value="PsrA_TetR_C"/>
</dbReference>
<accession>A0A382TVU8</accession>
<dbReference type="PANTHER" id="PTHR30055">
    <property type="entry name" value="HTH-TYPE TRANSCRIPTIONAL REGULATOR RUTR"/>
    <property type="match status" value="1"/>
</dbReference>